<feature type="region of interest" description="Disordered" evidence="1">
    <location>
        <begin position="93"/>
        <end position="114"/>
    </location>
</feature>
<keyword evidence="4" id="KW-1185">Reference proteome</keyword>
<feature type="transmembrane region" description="Helical" evidence="2">
    <location>
        <begin position="20"/>
        <end position="40"/>
    </location>
</feature>
<protein>
    <submittedName>
        <fullName evidence="3">Uncharacterized protein</fullName>
    </submittedName>
</protein>
<dbReference type="EMBL" id="ML987211">
    <property type="protein sequence ID" value="KAF2241517.1"/>
    <property type="molecule type" value="Genomic_DNA"/>
</dbReference>
<evidence type="ECO:0000313" key="4">
    <source>
        <dbReference type="Proteomes" id="UP000800094"/>
    </source>
</evidence>
<dbReference type="RefSeq" id="XP_033676521.1">
    <property type="nucleotide sequence ID" value="XM_033827292.1"/>
</dbReference>
<organism evidence="3 4">
    <name type="scientific">Trematosphaeria pertusa</name>
    <dbReference type="NCBI Taxonomy" id="390896"/>
    <lineage>
        <taxon>Eukaryota</taxon>
        <taxon>Fungi</taxon>
        <taxon>Dikarya</taxon>
        <taxon>Ascomycota</taxon>
        <taxon>Pezizomycotina</taxon>
        <taxon>Dothideomycetes</taxon>
        <taxon>Pleosporomycetidae</taxon>
        <taxon>Pleosporales</taxon>
        <taxon>Massarineae</taxon>
        <taxon>Trematosphaeriaceae</taxon>
        <taxon>Trematosphaeria</taxon>
    </lineage>
</organism>
<evidence type="ECO:0000313" key="3">
    <source>
        <dbReference type="EMBL" id="KAF2241517.1"/>
    </source>
</evidence>
<evidence type="ECO:0000256" key="2">
    <source>
        <dbReference type="SAM" id="Phobius"/>
    </source>
</evidence>
<accession>A0A6A6HU13</accession>
<dbReference type="GeneID" id="54580622"/>
<keyword evidence="2" id="KW-0472">Membrane</keyword>
<dbReference type="AlphaFoldDB" id="A0A6A6HU13"/>
<evidence type="ECO:0000256" key="1">
    <source>
        <dbReference type="SAM" id="MobiDB-lite"/>
    </source>
</evidence>
<keyword evidence="2" id="KW-1133">Transmembrane helix</keyword>
<name>A0A6A6HU13_9PLEO</name>
<sequence>MEPIGTLLLSILVEYVESTLCFLLCLVGSGFITAIMYHMLDSLFDLTPISYAQITLGFFLVAILYLFSIIMFLWFKLDTLERQMSQLQLQLKKNEEKKKKQEEKKERDVLGPSL</sequence>
<gene>
    <name evidence="3" type="ORF">BU26DRAFT_511308</name>
</gene>
<feature type="transmembrane region" description="Helical" evidence="2">
    <location>
        <begin position="52"/>
        <end position="75"/>
    </location>
</feature>
<keyword evidence="2" id="KW-0812">Transmembrane</keyword>
<reference evidence="3" key="1">
    <citation type="journal article" date="2020" name="Stud. Mycol.">
        <title>101 Dothideomycetes genomes: a test case for predicting lifestyles and emergence of pathogens.</title>
        <authorList>
            <person name="Haridas S."/>
            <person name="Albert R."/>
            <person name="Binder M."/>
            <person name="Bloem J."/>
            <person name="Labutti K."/>
            <person name="Salamov A."/>
            <person name="Andreopoulos B."/>
            <person name="Baker S."/>
            <person name="Barry K."/>
            <person name="Bills G."/>
            <person name="Bluhm B."/>
            <person name="Cannon C."/>
            <person name="Castanera R."/>
            <person name="Culley D."/>
            <person name="Daum C."/>
            <person name="Ezra D."/>
            <person name="Gonzalez J."/>
            <person name="Henrissat B."/>
            <person name="Kuo A."/>
            <person name="Liang C."/>
            <person name="Lipzen A."/>
            <person name="Lutzoni F."/>
            <person name="Magnuson J."/>
            <person name="Mondo S."/>
            <person name="Nolan M."/>
            <person name="Ohm R."/>
            <person name="Pangilinan J."/>
            <person name="Park H.-J."/>
            <person name="Ramirez L."/>
            <person name="Alfaro M."/>
            <person name="Sun H."/>
            <person name="Tritt A."/>
            <person name="Yoshinaga Y."/>
            <person name="Zwiers L.-H."/>
            <person name="Turgeon B."/>
            <person name="Goodwin S."/>
            <person name="Spatafora J."/>
            <person name="Crous P."/>
            <person name="Grigoriev I."/>
        </authorList>
    </citation>
    <scope>NUCLEOTIDE SEQUENCE</scope>
    <source>
        <strain evidence="3">CBS 122368</strain>
    </source>
</reference>
<proteinExistence type="predicted"/>
<dbReference type="Proteomes" id="UP000800094">
    <property type="component" value="Unassembled WGS sequence"/>
</dbReference>